<dbReference type="InterPro" id="IPR004358">
    <property type="entry name" value="Sig_transdc_His_kin-like_C"/>
</dbReference>
<keyword evidence="4" id="KW-0597">Phosphoprotein</keyword>
<dbReference type="PANTHER" id="PTHR43711">
    <property type="entry name" value="TWO-COMPONENT HISTIDINE KINASE"/>
    <property type="match status" value="1"/>
</dbReference>
<keyword evidence="12" id="KW-1185">Reference proteome</keyword>
<comment type="catalytic activity">
    <reaction evidence="1">
        <text>ATP + protein L-histidine = ADP + protein N-phospho-L-histidine.</text>
        <dbReference type="EC" id="2.7.13.3"/>
    </reaction>
</comment>
<dbReference type="GO" id="GO:0000155">
    <property type="term" value="F:phosphorelay sensor kinase activity"/>
    <property type="evidence" value="ECO:0007669"/>
    <property type="project" value="InterPro"/>
</dbReference>
<dbReference type="InterPro" id="IPR003660">
    <property type="entry name" value="HAMP_dom"/>
</dbReference>
<dbReference type="SMART" id="SM00388">
    <property type="entry name" value="HisKA"/>
    <property type="match status" value="1"/>
</dbReference>
<dbReference type="CDD" id="cd00082">
    <property type="entry name" value="HisKA"/>
    <property type="match status" value="1"/>
</dbReference>
<dbReference type="PROSITE" id="PS50109">
    <property type="entry name" value="HIS_KIN"/>
    <property type="match status" value="1"/>
</dbReference>
<keyword evidence="8" id="KW-0472">Membrane</keyword>
<dbReference type="InterPro" id="IPR003594">
    <property type="entry name" value="HATPase_dom"/>
</dbReference>
<evidence type="ECO:0000256" key="4">
    <source>
        <dbReference type="ARBA" id="ARBA00022553"/>
    </source>
</evidence>
<sequence>MSGPHYQSLWRWICVRILTLAIGSVILIALCMWLRFVIENLWVLHHMSPAMRAEFEVLRSNPELNLARFHEIVDQGWGARYSDPSIASADWMMVGILVVVVIPFIALLGLKAARPLSSQFSRLAQVARSVTKGDFNTRAEAVKNAPSELIQFTDDFNAMMLQLSRYERELRASHVAMAHELRSPLTAAVGRLQGMLDGVFQPEPRQLQMVMKQLLHLNRLIDELHLLSLADAGQLNLHKTSLDLAELLRERVAWLRPQLAEAGFDITVTPDIPCPYVGDPFRLGQVFTILMENALRYAQEGHRLDIAISHSEGGVEIAFRDHGPGVDAGFLPVMFERFSRAESSRARHSGGSGLGLSIARAICEAHGGGIRALLKEQGGLVITVSLPQPEAGK</sequence>
<dbReference type="EMBL" id="JAADJS010000003">
    <property type="protein sequence ID" value="NGX88638.1"/>
    <property type="molecule type" value="Genomic_DNA"/>
</dbReference>
<keyword evidence="7" id="KW-0902">Two-component regulatory system</keyword>
<feature type="transmembrane region" description="Helical" evidence="8">
    <location>
        <begin position="12"/>
        <end position="38"/>
    </location>
</feature>
<name>A0A6M2B663_9GAMM</name>
<dbReference type="InterPro" id="IPR050736">
    <property type="entry name" value="Sensor_HK_Regulatory"/>
</dbReference>
<evidence type="ECO:0000256" key="8">
    <source>
        <dbReference type="SAM" id="Phobius"/>
    </source>
</evidence>
<dbReference type="AlphaFoldDB" id="A0A6M2B663"/>
<feature type="transmembrane region" description="Helical" evidence="8">
    <location>
        <begin position="91"/>
        <end position="110"/>
    </location>
</feature>
<dbReference type="GO" id="GO:0016020">
    <property type="term" value="C:membrane"/>
    <property type="evidence" value="ECO:0007669"/>
    <property type="project" value="UniProtKB-SubCell"/>
</dbReference>
<accession>A0A6M2B663</accession>
<dbReference type="PANTHER" id="PTHR43711:SF1">
    <property type="entry name" value="HISTIDINE KINASE 1"/>
    <property type="match status" value="1"/>
</dbReference>
<dbReference type="SMART" id="SM00387">
    <property type="entry name" value="HATPase_c"/>
    <property type="match status" value="1"/>
</dbReference>
<keyword evidence="8" id="KW-1133">Transmembrane helix</keyword>
<dbReference type="SUPFAM" id="SSF55874">
    <property type="entry name" value="ATPase domain of HSP90 chaperone/DNA topoisomerase II/histidine kinase"/>
    <property type="match status" value="1"/>
</dbReference>
<keyword evidence="6 11" id="KW-0418">Kinase</keyword>
<evidence type="ECO:0000313" key="11">
    <source>
        <dbReference type="EMBL" id="NGX88638.1"/>
    </source>
</evidence>
<gene>
    <name evidence="11" type="ORF">GW579_16290</name>
</gene>
<organism evidence="11 12">
    <name type="scientific">Rahnella contaminans</name>
    <dbReference type="NCBI Taxonomy" id="2703882"/>
    <lineage>
        <taxon>Bacteria</taxon>
        <taxon>Pseudomonadati</taxon>
        <taxon>Pseudomonadota</taxon>
        <taxon>Gammaproteobacteria</taxon>
        <taxon>Enterobacterales</taxon>
        <taxon>Yersiniaceae</taxon>
        <taxon>Rahnella</taxon>
    </lineage>
</organism>
<keyword evidence="5" id="KW-0808">Transferase</keyword>
<dbReference type="PROSITE" id="PS50885">
    <property type="entry name" value="HAMP"/>
    <property type="match status" value="1"/>
</dbReference>
<feature type="domain" description="HAMP" evidence="10">
    <location>
        <begin position="114"/>
        <end position="168"/>
    </location>
</feature>
<evidence type="ECO:0000259" key="9">
    <source>
        <dbReference type="PROSITE" id="PS50109"/>
    </source>
</evidence>
<dbReference type="Gene3D" id="1.10.287.130">
    <property type="match status" value="1"/>
</dbReference>
<dbReference type="Gene3D" id="6.10.340.10">
    <property type="match status" value="1"/>
</dbReference>
<keyword evidence="8" id="KW-0812">Transmembrane</keyword>
<dbReference type="SMART" id="SM00304">
    <property type="entry name" value="HAMP"/>
    <property type="match status" value="1"/>
</dbReference>
<feature type="domain" description="Histidine kinase" evidence="9">
    <location>
        <begin position="176"/>
        <end position="390"/>
    </location>
</feature>
<dbReference type="Pfam" id="PF00512">
    <property type="entry name" value="HisKA"/>
    <property type="match status" value="1"/>
</dbReference>
<evidence type="ECO:0000256" key="7">
    <source>
        <dbReference type="ARBA" id="ARBA00023012"/>
    </source>
</evidence>
<evidence type="ECO:0000256" key="1">
    <source>
        <dbReference type="ARBA" id="ARBA00000085"/>
    </source>
</evidence>
<dbReference type="Gene3D" id="3.30.565.10">
    <property type="entry name" value="Histidine kinase-like ATPase, C-terminal domain"/>
    <property type="match status" value="1"/>
</dbReference>
<evidence type="ECO:0000256" key="5">
    <source>
        <dbReference type="ARBA" id="ARBA00022679"/>
    </source>
</evidence>
<evidence type="ECO:0000256" key="3">
    <source>
        <dbReference type="ARBA" id="ARBA00012438"/>
    </source>
</evidence>
<protein>
    <recommendedName>
        <fullName evidence="3">histidine kinase</fullName>
        <ecNumber evidence="3">2.7.13.3</ecNumber>
    </recommendedName>
</protein>
<dbReference type="Proteomes" id="UP000476696">
    <property type="component" value="Unassembled WGS sequence"/>
</dbReference>
<reference evidence="11 12" key="1">
    <citation type="submission" date="2020-01" db="EMBL/GenBank/DDBJ databases">
        <authorList>
            <person name="Lee S.D."/>
        </authorList>
    </citation>
    <scope>NUCLEOTIDE SEQUENCE [LARGE SCALE GENOMIC DNA]</scope>
    <source>
        <strain evidence="11 12">Lac-M11</strain>
    </source>
</reference>
<evidence type="ECO:0000256" key="2">
    <source>
        <dbReference type="ARBA" id="ARBA00004370"/>
    </source>
</evidence>
<dbReference type="InterPro" id="IPR003661">
    <property type="entry name" value="HisK_dim/P_dom"/>
</dbReference>
<dbReference type="InterPro" id="IPR036890">
    <property type="entry name" value="HATPase_C_sf"/>
</dbReference>
<proteinExistence type="predicted"/>
<dbReference type="Pfam" id="PF02518">
    <property type="entry name" value="HATPase_c"/>
    <property type="match status" value="1"/>
</dbReference>
<reference evidence="11 12" key="2">
    <citation type="submission" date="2020-03" db="EMBL/GenBank/DDBJ databases">
        <title>Rahnella aceri sp. nov., isoated from traditional Jeju Makgeolli.</title>
        <authorList>
            <person name="Kim I.S."/>
            <person name="Jeon D."/>
        </authorList>
    </citation>
    <scope>NUCLEOTIDE SEQUENCE [LARGE SCALE GENOMIC DNA]</scope>
    <source>
        <strain evidence="11 12">Lac-M11</strain>
    </source>
</reference>
<evidence type="ECO:0000259" key="10">
    <source>
        <dbReference type="PROSITE" id="PS50885"/>
    </source>
</evidence>
<evidence type="ECO:0000313" key="12">
    <source>
        <dbReference type="Proteomes" id="UP000476696"/>
    </source>
</evidence>
<comment type="subcellular location">
    <subcellularLocation>
        <location evidence="2">Membrane</location>
    </subcellularLocation>
</comment>
<dbReference type="PRINTS" id="PR00344">
    <property type="entry name" value="BCTRLSENSOR"/>
</dbReference>
<dbReference type="RefSeq" id="WP_152323811.1">
    <property type="nucleotide sequence ID" value="NZ_JAADJS010000003.1"/>
</dbReference>
<dbReference type="EC" id="2.7.13.3" evidence="3"/>
<dbReference type="InterPro" id="IPR036097">
    <property type="entry name" value="HisK_dim/P_sf"/>
</dbReference>
<dbReference type="InterPro" id="IPR005467">
    <property type="entry name" value="His_kinase_dom"/>
</dbReference>
<comment type="caution">
    <text evidence="11">The sequence shown here is derived from an EMBL/GenBank/DDBJ whole genome shotgun (WGS) entry which is preliminary data.</text>
</comment>
<evidence type="ECO:0000256" key="6">
    <source>
        <dbReference type="ARBA" id="ARBA00022777"/>
    </source>
</evidence>
<dbReference type="SUPFAM" id="SSF47384">
    <property type="entry name" value="Homodimeric domain of signal transducing histidine kinase"/>
    <property type="match status" value="1"/>
</dbReference>